<evidence type="ECO:0000256" key="2">
    <source>
        <dbReference type="ARBA" id="ARBA00023015"/>
    </source>
</evidence>
<keyword evidence="9" id="KW-1185">Reference proteome</keyword>
<evidence type="ECO:0000256" key="3">
    <source>
        <dbReference type="ARBA" id="ARBA00023125"/>
    </source>
</evidence>
<protein>
    <recommendedName>
        <fullName evidence="6">Pyruvate dehydrogenase complex repressor</fullName>
    </recommendedName>
</protein>
<dbReference type="AlphaFoldDB" id="A0A7X1KNI1"/>
<feature type="domain" description="HTH gntR-type" evidence="7">
    <location>
        <begin position="9"/>
        <end position="77"/>
    </location>
</feature>
<dbReference type="PANTHER" id="PTHR43537:SF34">
    <property type="entry name" value="PYRUVATE DEHYDROGENASE COMPLEX REPRESSOR"/>
    <property type="match status" value="1"/>
</dbReference>
<gene>
    <name evidence="8" type="ORF">H7F51_18195</name>
</gene>
<evidence type="ECO:0000313" key="8">
    <source>
        <dbReference type="EMBL" id="MBC2667453.1"/>
    </source>
</evidence>
<dbReference type="InterPro" id="IPR011711">
    <property type="entry name" value="GntR_C"/>
</dbReference>
<dbReference type="Proteomes" id="UP000566813">
    <property type="component" value="Unassembled WGS sequence"/>
</dbReference>
<proteinExistence type="predicted"/>
<reference evidence="8 9" key="1">
    <citation type="submission" date="2020-08" db="EMBL/GenBank/DDBJ databases">
        <title>The genome sequence of type strain Novosphingobium flavum NBRC 111647.</title>
        <authorList>
            <person name="Liu Y."/>
        </authorList>
    </citation>
    <scope>NUCLEOTIDE SEQUENCE [LARGE SCALE GENOMIC DNA]</scope>
    <source>
        <strain evidence="8 9">NBRC 111647</strain>
    </source>
</reference>
<dbReference type="PANTHER" id="PTHR43537">
    <property type="entry name" value="TRANSCRIPTIONAL REGULATOR, GNTR FAMILY"/>
    <property type="match status" value="1"/>
</dbReference>
<dbReference type="SUPFAM" id="SSF46785">
    <property type="entry name" value="Winged helix' DNA-binding domain"/>
    <property type="match status" value="1"/>
</dbReference>
<dbReference type="GO" id="GO:0003700">
    <property type="term" value="F:DNA-binding transcription factor activity"/>
    <property type="evidence" value="ECO:0007669"/>
    <property type="project" value="InterPro"/>
</dbReference>
<evidence type="ECO:0000259" key="7">
    <source>
        <dbReference type="PROSITE" id="PS50949"/>
    </source>
</evidence>
<sequence>MSTTSIRPHKLADAIAEHIKQMILEGSLQPGERLLSERDLSTKLDVSRPSLREALDKLISDGLLTTNAQGVAHVSEDIGKSMRDPLVQLMDTPEARFDCLELRAVVEAAAAGLAAERASEVDRETITRWFQAMVVAHEQQNVEEIARTDAEFHFAIYEASHNLMMLHFMRSIETILRSNVYLNRKNLYEHRRQRESQLHEHQAIYDAIMARDANAARAAAGEHMTTAMHTQREIFDEERRLEASIRRLARSDLVASGKTRTVRGAR</sequence>
<evidence type="ECO:0000256" key="5">
    <source>
        <dbReference type="ARBA" id="ARBA00037357"/>
    </source>
</evidence>
<dbReference type="SMART" id="SM00895">
    <property type="entry name" value="FCD"/>
    <property type="match status" value="1"/>
</dbReference>
<dbReference type="Pfam" id="PF00392">
    <property type="entry name" value="GntR"/>
    <property type="match status" value="1"/>
</dbReference>
<evidence type="ECO:0000256" key="6">
    <source>
        <dbReference type="ARBA" id="ARBA00039592"/>
    </source>
</evidence>
<dbReference type="InterPro" id="IPR036390">
    <property type="entry name" value="WH_DNA-bd_sf"/>
</dbReference>
<dbReference type="InterPro" id="IPR036388">
    <property type="entry name" value="WH-like_DNA-bd_sf"/>
</dbReference>
<dbReference type="InterPro" id="IPR000524">
    <property type="entry name" value="Tscrpt_reg_HTH_GntR"/>
</dbReference>
<dbReference type="GO" id="GO:0003677">
    <property type="term" value="F:DNA binding"/>
    <property type="evidence" value="ECO:0007669"/>
    <property type="project" value="UniProtKB-KW"/>
</dbReference>
<comment type="caution">
    <text evidence="8">The sequence shown here is derived from an EMBL/GenBank/DDBJ whole genome shotgun (WGS) entry which is preliminary data.</text>
</comment>
<keyword evidence="4" id="KW-0804">Transcription</keyword>
<dbReference type="PRINTS" id="PR00035">
    <property type="entry name" value="HTHGNTR"/>
</dbReference>
<organism evidence="8 9">
    <name type="scientific">Novosphingobium flavum</name>
    <dbReference type="NCBI Taxonomy" id="1778672"/>
    <lineage>
        <taxon>Bacteria</taxon>
        <taxon>Pseudomonadati</taxon>
        <taxon>Pseudomonadota</taxon>
        <taxon>Alphaproteobacteria</taxon>
        <taxon>Sphingomonadales</taxon>
        <taxon>Sphingomonadaceae</taxon>
        <taxon>Novosphingobium</taxon>
    </lineage>
</organism>
<keyword evidence="1" id="KW-0678">Repressor</keyword>
<comment type="function">
    <text evidence="5">Transcriptional repressor for the pyruvate dehydrogenase complex genes aceEF and lpd.</text>
</comment>
<dbReference type="Gene3D" id="1.20.120.530">
    <property type="entry name" value="GntR ligand-binding domain-like"/>
    <property type="match status" value="1"/>
</dbReference>
<dbReference type="PROSITE" id="PS50949">
    <property type="entry name" value="HTH_GNTR"/>
    <property type="match status" value="1"/>
</dbReference>
<dbReference type="EMBL" id="JACLAW010000020">
    <property type="protein sequence ID" value="MBC2667453.1"/>
    <property type="molecule type" value="Genomic_DNA"/>
</dbReference>
<dbReference type="SUPFAM" id="SSF48008">
    <property type="entry name" value="GntR ligand-binding domain-like"/>
    <property type="match status" value="1"/>
</dbReference>
<dbReference type="SMART" id="SM00345">
    <property type="entry name" value="HTH_GNTR"/>
    <property type="match status" value="1"/>
</dbReference>
<evidence type="ECO:0000256" key="4">
    <source>
        <dbReference type="ARBA" id="ARBA00023163"/>
    </source>
</evidence>
<accession>A0A7X1KNI1</accession>
<dbReference type="RefSeq" id="WP_185665748.1">
    <property type="nucleotide sequence ID" value="NZ_JACLAW010000020.1"/>
</dbReference>
<evidence type="ECO:0000313" key="9">
    <source>
        <dbReference type="Proteomes" id="UP000566813"/>
    </source>
</evidence>
<keyword evidence="3" id="KW-0238">DNA-binding</keyword>
<dbReference type="InterPro" id="IPR008920">
    <property type="entry name" value="TF_FadR/GntR_C"/>
</dbReference>
<keyword evidence="2" id="KW-0805">Transcription regulation</keyword>
<dbReference type="CDD" id="cd07377">
    <property type="entry name" value="WHTH_GntR"/>
    <property type="match status" value="1"/>
</dbReference>
<evidence type="ECO:0000256" key="1">
    <source>
        <dbReference type="ARBA" id="ARBA00022491"/>
    </source>
</evidence>
<dbReference type="Pfam" id="PF07729">
    <property type="entry name" value="FCD"/>
    <property type="match status" value="1"/>
</dbReference>
<dbReference type="Gene3D" id="1.10.10.10">
    <property type="entry name" value="Winged helix-like DNA-binding domain superfamily/Winged helix DNA-binding domain"/>
    <property type="match status" value="1"/>
</dbReference>
<name>A0A7X1KNI1_9SPHN</name>